<protein>
    <submittedName>
        <fullName evidence="1">Alpha/beta hydrolase</fullName>
    </submittedName>
</protein>
<organism evidence="1 2">
    <name type="scientific">Pseudoxanthomonas winnipegensis</name>
    <dbReference type="NCBI Taxonomy" id="2480810"/>
    <lineage>
        <taxon>Bacteria</taxon>
        <taxon>Pseudomonadati</taxon>
        <taxon>Pseudomonadota</taxon>
        <taxon>Gammaproteobacteria</taxon>
        <taxon>Lysobacterales</taxon>
        <taxon>Lysobacteraceae</taxon>
        <taxon>Pseudoxanthomonas</taxon>
    </lineage>
</organism>
<dbReference type="InterPro" id="IPR010662">
    <property type="entry name" value="RBBP9/YdeN"/>
</dbReference>
<dbReference type="EMBL" id="SHMF01000004">
    <property type="protein sequence ID" value="TAA33860.1"/>
    <property type="molecule type" value="Genomic_DNA"/>
</dbReference>
<name>A0A4Q8LT84_9GAMM</name>
<sequence>MSAAPATVLVLPGWQDSGPAHWQSQWQAAHPDWKRVQQRDWMSPRRAEWIATLDAVAQATQGPLVLLAHSLGCITVAHWAAARPAAATRVRHALLVAPPDVERADLPAALADFAPAPSAALPFPATLAASHDDPYCGFERARALADAWACALWDVGPAGHINVQAGYGPWPQGLARFQRMCVG</sequence>
<proteinExistence type="predicted"/>
<evidence type="ECO:0000313" key="1">
    <source>
        <dbReference type="EMBL" id="TAA33860.1"/>
    </source>
</evidence>
<accession>A0A4Q9TBK3</accession>
<comment type="caution">
    <text evidence="1">The sequence shown here is derived from an EMBL/GenBank/DDBJ whole genome shotgun (WGS) entry which is preliminary data.</text>
</comment>
<keyword evidence="1" id="KW-0378">Hydrolase</keyword>
<dbReference type="InterPro" id="IPR029058">
    <property type="entry name" value="AB_hydrolase_fold"/>
</dbReference>
<gene>
    <name evidence="1" type="ORF">EA656_15675</name>
</gene>
<dbReference type="GO" id="GO:0016787">
    <property type="term" value="F:hydrolase activity"/>
    <property type="evidence" value="ECO:0007669"/>
    <property type="project" value="UniProtKB-KW"/>
</dbReference>
<dbReference type="RefSeq" id="WP_130524473.1">
    <property type="nucleotide sequence ID" value="NZ_JBQGER010000133.1"/>
</dbReference>
<dbReference type="Pfam" id="PF06821">
    <property type="entry name" value="Ser_hydrolase"/>
    <property type="match status" value="1"/>
</dbReference>
<dbReference type="SUPFAM" id="SSF53474">
    <property type="entry name" value="alpha/beta-Hydrolases"/>
    <property type="match status" value="1"/>
</dbReference>
<dbReference type="AlphaFoldDB" id="A0A4Q8LT84"/>
<dbReference type="Gene3D" id="3.40.50.1820">
    <property type="entry name" value="alpha/beta hydrolase"/>
    <property type="match status" value="1"/>
</dbReference>
<reference evidence="1 2" key="1">
    <citation type="submission" date="2019-02" db="EMBL/GenBank/DDBJ databases">
        <title>WGS of Pseudoxanthomonas species novum from clinical isolates.</title>
        <authorList>
            <person name="Bernier A.-M."/>
            <person name="Bernard K."/>
            <person name="Vachon A."/>
        </authorList>
    </citation>
    <scope>NUCLEOTIDE SEQUENCE [LARGE SCALE GENOMIC DNA]</scope>
    <source>
        <strain evidence="1 2">NML140781</strain>
    </source>
</reference>
<evidence type="ECO:0000313" key="2">
    <source>
        <dbReference type="Proteomes" id="UP000292087"/>
    </source>
</evidence>
<dbReference type="Proteomes" id="UP000292087">
    <property type="component" value="Unassembled WGS sequence"/>
</dbReference>
<accession>A0A4Q8LT84</accession>